<reference evidence="2 3" key="1">
    <citation type="submission" date="2020-08" db="EMBL/GenBank/DDBJ databases">
        <title>Genomic Encyclopedia of Type Strains, Phase IV (KMG-IV): sequencing the most valuable type-strain genomes for metagenomic binning, comparative biology and taxonomic classification.</title>
        <authorList>
            <person name="Goeker M."/>
        </authorList>
    </citation>
    <scope>NUCLEOTIDE SEQUENCE [LARGE SCALE GENOMIC DNA]</scope>
    <source>
        <strain evidence="2 3">DSM 22198</strain>
    </source>
</reference>
<sequence length="174" mass="19561">MKRALTGVERRFDDDQVIVTKSDLKGRITYANQTFFAVSGFTEREVLGAPHSILRHPAMPRAAFHLMWQTITGGGEFFGYVLNRARNGDHYWVFAHVTPSRDGQGRITGYHSNRRAPDPHVVATVVAPLYQRLLREEGRHDSPAAAIAAGGRLLTQTLTDLDTDYDRYMFSLEG</sequence>
<proteinExistence type="predicted"/>
<organism evidence="2 3">
    <name type="scientific">Nitrospirillum iridis</name>
    <dbReference type="NCBI Taxonomy" id="765888"/>
    <lineage>
        <taxon>Bacteria</taxon>
        <taxon>Pseudomonadati</taxon>
        <taxon>Pseudomonadota</taxon>
        <taxon>Alphaproteobacteria</taxon>
        <taxon>Rhodospirillales</taxon>
        <taxon>Azospirillaceae</taxon>
        <taxon>Nitrospirillum</taxon>
    </lineage>
</organism>
<dbReference type="RefSeq" id="WP_184796982.1">
    <property type="nucleotide sequence ID" value="NZ_JACIIZ010000001.1"/>
</dbReference>
<evidence type="ECO:0000313" key="3">
    <source>
        <dbReference type="Proteomes" id="UP000539175"/>
    </source>
</evidence>
<dbReference type="InterPro" id="IPR000014">
    <property type="entry name" value="PAS"/>
</dbReference>
<dbReference type="InterPro" id="IPR013655">
    <property type="entry name" value="PAS_fold_3"/>
</dbReference>
<dbReference type="SUPFAM" id="SSF55785">
    <property type="entry name" value="PYP-like sensor domain (PAS domain)"/>
    <property type="match status" value="1"/>
</dbReference>
<accession>A0A7X0AWC1</accession>
<comment type="caution">
    <text evidence="2">The sequence shown here is derived from an EMBL/GenBank/DDBJ whole genome shotgun (WGS) entry which is preliminary data.</text>
</comment>
<dbReference type="PROSITE" id="PS50112">
    <property type="entry name" value="PAS"/>
    <property type="match status" value="1"/>
</dbReference>
<dbReference type="NCBIfam" id="TIGR00229">
    <property type="entry name" value="sensory_box"/>
    <property type="match status" value="1"/>
</dbReference>
<feature type="domain" description="PAS" evidence="1">
    <location>
        <begin position="23"/>
        <end position="48"/>
    </location>
</feature>
<dbReference type="AlphaFoldDB" id="A0A7X0AWC1"/>
<dbReference type="EMBL" id="JACIIZ010000001">
    <property type="protein sequence ID" value="MBB6249879.1"/>
    <property type="molecule type" value="Genomic_DNA"/>
</dbReference>
<gene>
    <name evidence="2" type="ORF">FHS74_000412</name>
</gene>
<dbReference type="Gene3D" id="3.30.450.20">
    <property type="entry name" value="PAS domain"/>
    <property type="match status" value="1"/>
</dbReference>
<name>A0A7X0AWC1_9PROT</name>
<protein>
    <submittedName>
        <fullName evidence="2">PAS domain S-box-containing protein</fullName>
    </submittedName>
</protein>
<dbReference type="Pfam" id="PF08447">
    <property type="entry name" value="PAS_3"/>
    <property type="match status" value="1"/>
</dbReference>
<evidence type="ECO:0000259" key="1">
    <source>
        <dbReference type="PROSITE" id="PS50112"/>
    </source>
</evidence>
<dbReference type="Proteomes" id="UP000539175">
    <property type="component" value="Unassembled WGS sequence"/>
</dbReference>
<keyword evidence="3" id="KW-1185">Reference proteome</keyword>
<evidence type="ECO:0000313" key="2">
    <source>
        <dbReference type="EMBL" id="MBB6249879.1"/>
    </source>
</evidence>
<dbReference type="InterPro" id="IPR035965">
    <property type="entry name" value="PAS-like_dom_sf"/>
</dbReference>
<dbReference type="CDD" id="cd00130">
    <property type="entry name" value="PAS"/>
    <property type="match status" value="1"/>
</dbReference>